<accession>A0ABQ9H3Z5</accession>
<proteinExistence type="predicted"/>
<evidence type="ECO:0000256" key="1">
    <source>
        <dbReference type="SAM" id="MobiDB-lite"/>
    </source>
</evidence>
<feature type="compositionally biased region" description="Polar residues" evidence="1">
    <location>
        <begin position="332"/>
        <end position="342"/>
    </location>
</feature>
<evidence type="ECO:0000313" key="3">
    <source>
        <dbReference type="Proteomes" id="UP001159363"/>
    </source>
</evidence>
<gene>
    <name evidence="2" type="ORF">PR048_019586</name>
</gene>
<evidence type="ECO:0000313" key="2">
    <source>
        <dbReference type="EMBL" id="KAJ8878980.1"/>
    </source>
</evidence>
<feature type="region of interest" description="Disordered" evidence="1">
    <location>
        <begin position="260"/>
        <end position="284"/>
    </location>
</feature>
<feature type="compositionally biased region" description="Polar residues" evidence="1">
    <location>
        <begin position="267"/>
        <end position="276"/>
    </location>
</feature>
<protein>
    <submittedName>
        <fullName evidence="2">Uncharacterized protein</fullName>
    </submittedName>
</protein>
<feature type="region of interest" description="Disordered" evidence="1">
    <location>
        <begin position="331"/>
        <end position="351"/>
    </location>
</feature>
<feature type="region of interest" description="Disordered" evidence="1">
    <location>
        <begin position="1"/>
        <end position="20"/>
    </location>
</feature>
<keyword evidence="3" id="KW-1185">Reference proteome</keyword>
<dbReference type="Proteomes" id="UP001159363">
    <property type="component" value="Chromosome 6"/>
</dbReference>
<comment type="caution">
    <text evidence="2">The sequence shown here is derived from an EMBL/GenBank/DDBJ whole genome shotgun (WGS) entry which is preliminary data.</text>
</comment>
<reference evidence="2 3" key="1">
    <citation type="submission" date="2023-02" db="EMBL/GenBank/DDBJ databases">
        <title>LHISI_Scaffold_Assembly.</title>
        <authorList>
            <person name="Stuart O.P."/>
            <person name="Cleave R."/>
            <person name="Magrath M.J.L."/>
            <person name="Mikheyev A.S."/>
        </authorList>
    </citation>
    <scope>NUCLEOTIDE SEQUENCE [LARGE SCALE GENOMIC DNA]</scope>
    <source>
        <strain evidence="2">Daus_M_001</strain>
        <tissue evidence="2">Leg muscle</tissue>
    </source>
</reference>
<dbReference type="EMBL" id="JARBHB010000007">
    <property type="protein sequence ID" value="KAJ8878980.1"/>
    <property type="molecule type" value="Genomic_DNA"/>
</dbReference>
<name>A0ABQ9H3Z5_9NEOP</name>
<organism evidence="2 3">
    <name type="scientific">Dryococelus australis</name>
    <dbReference type="NCBI Taxonomy" id="614101"/>
    <lineage>
        <taxon>Eukaryota</taxon>
        <taxon>Metazoa</taxon>
        <taxon>Ecdysozoa</taxon>
        <taxon>Arthropoda</taxon>
        <taxon>Hexapoda</taxon>
        <taxon>Insecta</taxon>
        <taxon>Pterygota</taxon>
        <taxon>Neoptera</taxon>
        <taxon>Polyneoptera</taxon>
        <taxon>Phasmatodea</taxon>
        <taxon>Verophasmatodea</taxon>
        <taxon>Anareolatae</taxon>
        <taxon>Phasmatidae</taxon>
        <taxon>Eurycanthinae</taxon>
        <taxon>Dryococelus</taxon>
    </lineage>
</organism>
<sequence>MEERRNGIAGETGDPRENLPTSRIVHHDFHVDFNNAHFIVNSLYHWASDRQTLPARLRAYSRHVALSGSTEYVSTQKTKGVAVPLMSTYSPYTVESTLMRWSWHLSVQTDLHKEQTCLSGQYAKFARLCEVVAGCQQNAREGGSGSTQRKLANHQQHLSRFPLTKTVNELVGGATGAEWLGRSPSTKANKVQSPAGPLPNFHKWESCRTKPLVSCFLEDLPFLPALAFRRCSTLICSQELVVRMERRWNARAGEREIPEKTCRPAASSGTIPTSENPGAARPGMEPGSPWWEANSLTAQPPHACTVYRNDHSGLQVIAVVQGTELDRYRAIGSQSPGGNNDSAPLRRHEPRPRLMTSQDRMTSLVLVSSLAGAPPAVTAVTSQLFTVRCVDLHWPCLCSVVRHNTPSCRAMSPAARAFTHFLVGCAKVWKWIVALAVSEFTCSHSRPLPLVPFREIQALVPFVKKCASPNADTLVRLYIDY</sequence>